<feature type="compositionally biased region" description="Acidic residues" evidence="1">
    <location>
        <begin position="1046"/>
        <end position="1057"/>
    </location>
</feature>
<evidence type="ECO:0000313" key="3">
    <source>
        <dbReference type="Proteomes" id="UP000007115"/>
    </source>
</evidence>
<feature type="compositionally biased region" description="Basic and acidic residues" evidence="1">
    <location>
        <begin position="1058"/>
        <end position="1069"/>
    </location>
</feature>
<gene>
    <name evidence="2" type="ORF">TRIVIDRAFT_60929</name>
</gene>
<dbReference type="eggNOG" id="ENOG502SDRD">
    <property type="taxonomic scope" value="Eukaryota"/>
</dbReference>
<feature type="compositionally biased region" description="Basic and acidic residues" evidence="1">
    <location>
        <begin position="902"/>
        <end position="915"/>
    </location>
</feature>
<proteinExistence type="predicted"/>
<dbReference type="STRING" id="413071.G9MSN7"/>
<dbReference type="RefSeq" id="XP_013956425.1">
    <property type="nucleotide sequence ID" value="XM_014100950.1"/>
</dbReference>
<sequence length="1095" mass="121224">MEGLEYTDGGQGCHFCTHDRIGRQMSELNKCVYTKLENGDFIECRNCADYRSEYPQRSHPKCGPPGPGSVDEGKVWRLDALPANLILPETWSIATSSHGSRDIECGGTMTTGRRECKRCAVDGHRCIADARCYRYACNRCAQLGLDCFDSFNGVYYGLFDLARVGFGKYMAFPKCSCCRRNGRNCDLQRPCDSCRKHKDKCDRWGGTTAKTCINGRIKNIGPLYYLALGYGAGGVDDIKDGSAIDHWVGPATNIYTVSPGERMMTSTLQGLLMRKGAHPSGIPPHGVSDKGGVIFGPMSHVTKKDIVMWIEASWPDAYPMNQHAEYAAFLKTVQLFVGIPVDPERSAGLDPVGSARGPLASIRNSLSPQAQTPVLLSAAHDVVAPNPMPMDLDDNFPANAVNPAPGVVSQELGAPPAEKPGRFDQQSGRDAADLPPQNERASVRELNPNTAVNMGPNSNSNSNSNLISNSSPNMAGARLSPDVMRQTDFGPNFPTEDAGFDPDDEVGRASCIHADCNMNSAFARTDASHIPNSDPDTILPSIESDWELITGQDIINEHGLNDSVNPRLSNALNRLRMFLLGYQTPKLPEQIYENVVHAGDSAPTRENDFYELFGILPLPVFDNVLGGIPSEVKSYEEGPNGLCCETVGGEFCLELTGGSVCQSPSHGAWAAFHVCSSCNQWSVHELMRDDNLALTVDTMENMRAYLCDDCAAEVGRDVHKVLKHRITGNLNVWGWCKRFPDPSNIPPWASTIGGGITYKGDAYLSTGCPCATKLTVQRLCRYHRFEYADKLMSQVQKMHEWQQQTYGRKVCFGCLEADQPVKNASESTAWQCLVCGGLTVNQPGMWYMGGPDQLIDPALQPSTSSTRTSQVEEQQVKEEELEEDDKLQTIPEYQQQEEEGRDAERVKGEEREVDNKLQAIPEYQQQQKERRDAKVQTMPEHQPTLSPREDSYSRGSSQGQFARDLSILLRERESKARQYEGEESVGLYNLEPSAGPYANQDEVFRSALSLEDRRRHAEQVRSLSRQQARQQTAINDGGQGEGQDAQQDEEQVGEQVEEQVKEDEGRDQDGDQDGDQDEWKEASWHEIWDIIEHGI</sequence>
<dbReference type="HOGENOM" id="CLU_284002_0_0_1"/>
<accession>G9MSN7</accession>
<feature type="region of interest" description="Disordered" evidence="1">
    <location>
        <begin position="393"/>
        <end position="478"/>
    </location>
</feature>
<feature type="compositionally biased region" description="Polar residues" evidence="1">
    <location>
        <begin position="860"/>
        <end position="869"/>
    </location>
</feature>
<dbReference type="EMBL" id="ABDF02000006">
    <property type="protein sequence ID" value="EHK22198.1"/>
    <property type="molecule type" value="Genomic_DNA"/>
</dbReference>
<evidence type="ECO:0000256" key="1">
    <source>
        <dbReference type="SAM" id="MobiDB-lite"/>
    </source>
</evidence>
<feature type="compositionally biased region" description="Polar residues" evidence="1">
    <location>
        <begin position="1021"/>
        <end position="1034"/>
    </location>
</feature>
<feature type="compositionally biased region" description="Basic and acidic residues" evidence="1">
    <location>
        <begin position="969"/>
        <end position="980"/>
    </location>
</feature>
<dbReference type="OrthoDB" id="5232836at2759"/>
<reference evidence="2 3" key="1">
    <citation type="journal article" date="2011" name="Genome Biol.">
        <title>Comparative genome sequence analysis underscores mycoparasitism as the ancestral life style of Trichoderma.</title>
        <authorList>
            <person name="Kubicek C.P."/>
            <person name="Herrera-Estrella A."/>
            <person name="Seidl-Seiboth V."/>
            <person name="Martinez D.A."/>
            <person name="Druzhinina I.S."/>
            <person name="Thon M."/>
            <person name="Zeilinger S."/>
            <person name="Casas-Flores S."/>
            <person name="Horwitz B.A."/>
            <person name="Mukherjee P.K."/>
            <person name="Mukherjee M."/>
            <person name="Kredics L."/>
            <person name="Alcaraz L.D."/>
            <person name="Aerts A."/>
            <person name="Antal Z."/>
            <person name="Atanasova L."/>
            <person name="Cervantes-Badillo M.G."/>
            <person name="Challacombe J."/>
            <person name="Chertkov O."/>
            <person name="McCluskey K."/>
            <person name="Coulpier F."/>
            <person name="Deshpande N."/>
            <person name="von Doehren H."/>
            <person name="Ebbole D.J."/>
            <person name="Esquivel-Naranjo E.U."/>
            <person name="Fekete E."/>
            <person name="Flipphi M."/>
            <person name="Glaser F."/>
            <person name="Gomez-Rodriguez E.Y."/>
            <person name="Gruber S."/>
            <person name="Han C."/>
            <person name="Henrissat B."/>
            <person name="Hermosa R."/>
            <person name="Hernandez-Onate M."/>
            <person name="Karaffa L."/>
            <person name="Kosti I."/>
            <person name="Le Crom S."/>
            <person name="Lindquist E."/>
            <person name="Lucas S."/>
            <person name="Luebeck M."/>
            <person name="Luebeck P.S."/>
            <person name="Margeot A."/>
            <person name="Metz B."/>
            <person name="Misra M."/>
            <person name="Nevalainen H."/>
            <person name="Omann M."/>
            <person name="Packer N."/>
            <person name="Perrone G."/>
            <person name="Uresti-Rivera E.E."/>
            <person name="Salamov A."/>
            <person name="Schmoll M."/>
            <person name="Seiboth B."/>
            <person name="Shapiro H."/>
            <person name="Sukno S."/>
            <person name="Tamayo-Ramos J.A."/>
            <person name="Tisch D."/>
            <person name="Wiest A."/>
            <person name="Wilkinson H.H."/>
            <person name="Zhang M."/>
            <person name="Coutinho P.M."/>
            <person name="Kenerley C.M."/>
            <person name="Monte E."/>
            <person name="Baker S.E."/>
            <person name="Grigoriev I.V."/>
        </authorList>
    </citation>
    <scope>NUCLEOTIDE SEQUENCE [LARGE SCALE GENOMIC DNA]</scope>
    <source>
        <strain evidence="3">Gv29-8 / FGSC 10586</strain>
    </source>
</reference>
<keyword evidence="3" id="KW-1185">Reference proteome</keyword>
<dbReference type="GeneID" id="25796150"/>
<organism evidence="2 3">
    <name type="scientific">Hypocrea virens (strain Gv29-8 / FGSC 10586)</name>
    <name type="common">Gliocladium virens</name>
    <name type="synonym">Trichoderma virens</name>
    <dbReference type="NCBI Taxonomy" id="413071"/>
    <lineage>
        <taxon>Eukaryota</taxon>
        <taxon>Fungi</taxon>
        <taxon>Dikarya</taxon>
        <taxon>Ascomycota</taxon>
        <taxon>Pezizomycotina</taxon>
        <taxon>Sordariomycetes</taxon>
        <taxon>Hypocreomycetidae</taxon>
        <taxon>Hypocreales</taxon>
        <taxon>Hypocreaceae</taxon>
        <taxon>Trichoderma</taxon>
    </lineage>
</organism>
<feature type="compositionally biased region" description="Low complexity" evidence="1">
    <location>
        <begin position="457"/>
        <end position="473"/>
    </location>
</feature>
<feature type="compositionally biased region" description="Polar residues" evidence="1">
    <location>
        <begin position="447"/>
        <end position="456"/>
    </location>
</feature>
<feature type="region of interest" description="Disordered" evidence="1">
    <location>
        <begin position="851"/>
        <end position="997"/>
    </location>
</feature>
<dbReference type="VEuPathDB" id="FungiDB:TRIVIDRAFT_60929"/>
<feature type="region of interest" description="Disordered" evidence="1">
    <location>
        <begin position="1014"/>
        <end position="1085"/>
    </location>
</feature>
<dbReference type="InParanoid" id="G9MSN7"/>
<name>G9MSN7_HYPVG</name>
<dbReference type="Proteomes" id="UP000007115">
    <property type="component" value="Unassembled WGS sequence"/>
</dbReference>
<dbReference type="AlphaFoldDB" id="G9MSN7"/>
<comment type="caution">
    <text evidence="2">The sequence shown here is derived from an EMBL/GenBank/DDBJ whole genome shotgun (WGS) entry which is preliminary data.</text>
</comment>
<evidence type="ECO:0000313" key="2">
    <source>
        <dbReference type="EMBL" id="EHK22198.1"/>
    </source>
</evidence>
<protein>
    <submittedName>
        <fullName evidence="2">Uncharacterized protein</fullName>
    </submittedName>
</protein>